<feature type="transmembrane region" description="Helical" evidence="8">
    <location>
        <begin position="159"/>
        <end position="178"/>
    </location>
</feature>
<evidence type="ECO:0000313" key="9">
    <source>
        <dbReference type="EMBL" id="SEA62581.1"/>
    </source>
</evidence>
<evidence type="ECO:0000256" key="8">
    <source>
        <dbReference type="SAM" id="Phobius"/>
    </source>
</evidence>
<dbReference type="PANTHER" id="PTHR34979">
    <property type="entry name" value="INNER MEMBRANE PROTEIN YGAZ"/>
    <property type="match status" value="1"/>
</dbReference>
<protein>
    <submittedName>
        <fullName evidence="9">Predicted branched-chain amino acid permease (Azaleucine resistance)</fullName>
    </submittedName>
</protein>
<dbReference type="AlphaFoldDB" id="A0A1H4CQ90"/>
<keyword evidence="4" id="KW-1003">Cell membrane</keyword>
<evidence type="ECO:0000256" key="1">
    <source>
        <dbReference type="ARBA" id="ARBA00004651"/>
    </source>
</evidence>
<feature type="transmembrane region" description="Helical" evidence="8">
    <location>
        <begin position="210"/>
        <end position="230"/>
    </location>
</feature>
<dbReference type="EMBL" id="FNRK01000017">
    <property type="protein sequence ID" value="SEA62581.1"/>
    <property type="molecule type" value="Genomic_DNA"/>
</dbReference>
<dbReference type="STRING" id="81409.SAMN04515656_1177"/>
<gene>
    <name evidence="9" type="ORF">SAMN04515656_1177</name>
</gene>
<dbReference type="Pfam" id="PF03591">
    <property type="entry name" value="AzlC"/>
    <property type="match status" value="1"/>
</dbReference>
<sequence length="245" mass="25770">MEEQICHNRFTEGLKDGIPIGLGYLSVSITFGLMAVTDGLPVWSAVLISMTNLTSAGQFAGLALMVGQGSLFEMALTQLIINLRYALMSLSWSQKLDKKVTLLQRCLIAFGNTDEIFAVSSGQPGTLGARYMFGLMVMPYIGWALGTLIGAVASTLLPAFIRSAMGIAIYGMFLAIIIPPATEDSAIRTVLLVAIALSCAFAFVPMLNQVGSGFVIIICAVAASAVGALLHPVDEGCPAEEGEAV</sequence>
<dbReference type="PANTHER" id="PTHR34979:SF1">
    <property type="entry name" value="INNER MEMBRANE PROTEIN YGAZ"/>
    <property type="match status" value="1"/>
</dbReference>
<comment type="similarity">
    <text evidence="2">Belongs to the AzlC family.</text>
</comment>
<dbReference type="OrthoDB" id="3177005at2"/>
<name>A0A1H4CQ90_9FIRM</name>
<evidence type="ECO:0000256" key="2">
    <source>
        <dbReference type="ARBA" id="ARBA00010735"/>
    </source>
</evidence>
<evidence type="ECO:0000256" key="6">
    <source>
        <dbReference type="ARBA" id="ARBA00022989"/>
    </source>
</evidence>
<proteinExistence type="inferred from homology"/>
<keyword evidence="3" id="KW-0813">Transport</keyword>
<reference evidence="9 10" key="1">
    <citation type="submission" date="2016-10" db="EMBL/GenBank/DDBJ databases">
        <authorList>
            <person name="de Groot N.N."/>
        </authorList>
    </citation>
    <scope>NUCLEOTIDE SEQUENCE [LARGE SCALE GENOMIC DNA]</scope>
    <source>
        <strain evidence="9 10">SR12</strain>
    </source>
</reference>
<evidence type="ECO:0000256" key="5">
    <source>
        <dbReference type="ARBA" id="ARBA00022692"/>
    </source>
</evidence>
<keyword evidence="5 8" id="KW-0812">Transmembrane</keyword>
<dbReference type="Proteomes" id="UP000199394">
    <property type="component" value="Unassembled WGS sequence"/>
</dbReference>
<evidence type="ECO:0000313" key="10">
    <source>
        <dbReference type="Proteomes" id="UP000199394"/>
    </source>
</evidence>
<keyword evidence="10" id="KW-1185">Reference proteome</keyword>
<keyword evidence="6 8" id="KW-1133">Transmembrane helix</keyword>
<accession>A0A1H4CQ90</accession>
<dbReference type="GO" id="GO:0005886">
    <property type="term" value="C:plasma membrane"/>
    <property type="evidence" value="ECO:0007669"/>
    <property type="project" value="UniProtKB-SubCell"/>
</dbReference>
<evidence type="ECO:0000256" key="4">
    <source>
        <dbReference type="ARBA" id="ARBA00022475"/>
    </source>
</evidence>
<dbReference type="InterPro" id="IPR011606">
    <property type="entry name" value="Brnchd-chn_aa_trnsp_permease"/>
</dbReference>
<evidence type="ECO:0000256" key="7">
    <source>
        <dbReference type="ARBA" id="ARBA00023136"/>
    </source>
</evidence>
<feature type="transmembrane region" description="Helical" evidence="8">
    <location>
        <begin position="17"/>
        <end position="36"/>
    </location>
</feature>
<feature type="transmembrane region" description="Helical" evidence="8">
    <location>
        <begin position="131"/>
        <end position="153"/>
    </location>
</feature>
<organism evidence="9 10">
    <name type="scientific">Eubacterium aggregans</name>
    <dbReference type="NCBI Taxonomy" id="81409"/>
    <lineage>
        <taxon>Bacteria</taxon>
        <taxon>Bacillati</taxon>
        <taxon>Bacillota</taxon>
        <taxon>Clostridia</taxon>
        <taxon>Eubacteriales</taxon>
        <taxon>Eubacteriaceae</taxon>
        <taxon>Eubacterium</taxon>
    </lineage>
</organism>
<evidence type="ECO:0000256" key="3">
    <source>
        <dbReference type="ARBA" id="ARBA00022448"/>
    </source>
</evidence>
<feature type="transmembrane region" description="Helical" evidence="8">
    <location>
        <begin position="185"/>
        <end position="204"/>
    </location>
</feature>
<dbReference type="GO" id="GO:1903785">
    <property type="term" value="P:L-valine transmembrane transport"/>
    <property type="evidence" value="ECO:0007669"/>
    <property type="project" value="TreeGrafter"/>
</dbReference>
<keyword evidence="7 8" id="KW-0472">Membrane</keyword>
<comment type="subcellular location">
    <subcellularLocation>
        <location evidence="1">Cell membrane</location>
        <topology evidence="1">Multi-pass membrane protein</topology>
    </subcellularLocation>
</comment>